<proteinExistence type="predicted"/>
<evidence type="ECO:0000259" key="1">
    <source>
        <dbReference type="Pfam" id="PF00112"/>
    </source>
</evidence>
<dbReference type="InterPro" id="IPR038765">
    <property type="entry name" value="Papain-like_cys_pep_sf"/>
</dbReference>
<dbReference type="Pfam" id="PF00112">
    <property type="entry name" value="Peptidase_C1"/>
    <property type="match status" value="1"/>
</dbReference>
<reference evidence="2" key="1">
    <citation type="submission" date="2022-01" db="EMBL/GenBank/DDBJ databases">
        <authorList>
            <person name="King R."/>
        </authorList>
    </citation>
    <scope>NUCLEOTIDE SEQUENCE</scope>
</reference>
<protein>
    <recommendedName>
        <fullName evidence="1">Peptidase C1A papain C-terminal domain-containing protein</fullName>
    </recommendedName>
</protein>
<dbReference type="GO" id="GO:0008234">
    <property type="term" value="F:cysteine-type peptidase activity"/>
    <property type="evidence" value="ECO:0007669"/>
    <property type="project" value="InterPro"/>
</dbReference>
<dbReference type="InterPro" id="IPR000668">
    <property type="entry name" value="Peptidase_C1A_C"/>
</dbReference>
<accession>A0A9P0G9G3</accession>
<dbReference type="GO" id="GO:0006508">
    <property type="term" value="P:proteolysis"/>
    <property type="evidence" value="ECO:0007669"/>
    <property type="project" value="InterPro"/>
</dbReference>
<feature type="domain" description="Peptidase C1A papain C-terminal" evidence="1">
    <location>
        <begin position="21"/>
        <end position="62"/>
    </location>
</feature>
<dbReference type="SUPFAM" id="SSF54001">
    <property type="entry name" value="Cysteine proteinases"/>
    <property type="match status" value="1"/>
</dbReference>
<dbReference type="Proteomes" id="UP001153636">
    <property type="component" value="Chromosome 13"/>
</dbReference>
<dbReference type="AlphaFoldDB" id="A0A9P0G9G3"/>
<organism evidence="2 3">
    <name type="scientific">Psylliodes chrysocephalus</name>
    <dbReference type="NCBI Taxonomy" id="3402493"/>
    <lineage>
        <taxon>Eukaryota</taxon>
        <taxon>Metazoa</taxon>
        <taxon>Ecdysozoa</taxon>
        <taxon>Arthropoda</taxon>
        <taxon>Hexapoda</taxon>
        <taxon>Insecta</taxon>
        <taxon>Pterygota</taxon>
        <taxon>Neoptera</taxon>
        <taxon>Endopterygota</taxon>
        <taxon>Coleoptera</taxon>
        <taxon>Polyphaga</taxon>
        <taxon>Cucujiformia</taxon>
        <taxon>Chrysomeloidea</taxon>
        <taxon>Chrysomelidae</taxon>
        <taxon>Galerucinae</taxon>
        <taxon>Alticini</taxon>
        <taxon>Psylliodes</taxon>
    </lineage>
</organism>
<dbReference type="EMBL" id="OV651825">
    <property type="protein sequence ID" value="CAH1102831.1"/>
    <property type="molecule type" value="Genomic_DNA"/>
</dbReference>
<evidence type="ECO:0000313" key="3">
    <source>
        <dbReference type="Proteomes" id="UP001153636"/>
    </source>
</evidence>
<sequence>MLGGTELDDFITFIAPANVKMPEEVVWRTQKAVTAVKDQGHYVSCWSFSAIGSPKGQHNKKLENSFLYPNKTWSTAPLNMVTMIATVDLWTTPSVTSKTTVVLTQKLLIHTKLKMKSAITTPKVQGIH</sequence>
<gene>
    <name evidence="2" type="ORF">PSYICH_LOCUS3867</name>
</gene>
<keyword evidence="3" id="KW-1185">Reference proteome</keyword>
<name>A0A9P0G9G3_9CUCU</name>
<evidence type="ECO:0000313" key="2">
    <source>
        <dbReference type="EMBL" id="CAH1102831.1"/>
    </source>
</evidence>
<dbReference type="Gene3D" id="3.90.70.10">
    <property type="entry name" value="Cysteine proteinases"/>
    <property type="match status" value="1"/>
</dbReference>